<evidence type="ECO:0000259" key="1">
    <source>
        <dbReference type="Pfam" id="PF22479"/>
    </source>
</evidence>
<name>A0ABV6EEH7_9GAMM</name>
<accession>A0ABV6EEH7</accession>
<gene>
    <name evidence="2" type="ORF">ACFFJ3_12920</name>
</gene>
<dbReference type="InterPro" id="IPR054252">
    <property type="entry name" value="Pam3_gp18"/>
</dbReference>
<dbReference type="EMBL" id="JBHLXG010000010">
    <property type="protein sequence ID" value="MFC0227398.1"/>
    <property type="molecule type" value="Genomic_DNA"/>
</dbReference>
<proteinExistence type="predicted"/>
<dbReference type="Proteomes" id="UP001589792">
    <property type="component" value="Unassembled WGS sequence"/>
</dbReference>
<dbReference type="Pfam" id="PF22479">
    <property type="entry name" value="Pam3_gp18"/>
    <property type="match status" value="1"/>
</dbReference>
<organism evidence="2 3">
    <name type="scientific">Serratia aquatilis</name>
    <dbReference type="NCBI Taxonomy" id="1737515"/>
    <lineage>
        <taxon>Bacteria</taxon>
        <taxon>Pseudomonadati</taxon>
        <taxon>Pseudomonadota</taxon>
        <taxon>Gammaproteobacteria</taxon>
        <taxon>Enterobacterales</taxon>
        <taxon>Yersiniaceae</taxon>
        <taxon>Serratia</taxon>
    </lineage>
</organism>
<keyword evidence="3" id="KW-1185">Reference proteome</keyword>
<protein>
    <submittedName>
        <fullName evidence="2">Phage baseplate plug protein</fullName>
    </submittedName>
</protein>
<evidence type="ECO:0000313" key="2">
    <source>
        <dbReference type="EMBL" id="MFC0227398.1"/>
    </source>
</evidence>
<sequence length="113" mass="12669">MNLTHSADRITPQVYKIIPLNSGAAVQRFRVQLGDRLLIFRLRWLTRYGYFCADIFEGEIPITLGRALHPGVDLLAGLNTTIGRLVLEGESPNVDTLGASNRLIWYSSNEQVI</sequence>
<comment type="caution">
    <text evidence="2">The sequence shown here is derived from an EMBL/GenBank/DDBJ whole genome shotgun (WGS) entry which is preliminary data.</text>
</comment>
<dbReference type="RefSeq" id="WP_380675908.1">
    <property type="nucleotide sequence ID" value="NZ_CP173186.1"/>
</dbReference>
<evidence type="ECO:0000313" key="3">
    <source>
        <dbReference type="Proteomes" id="UP001589792"/>
    </source>
</evidence>
<reference evidence="2 3" key="1">
    <citation type="submission" date="2024-09" db="EMBL/GenBank/DDBJ databases">
        <authorList>
            <person name="Sun Q."/>
            <person name="Mori K."/>
        </authorList>
    </citation>
    <scope>NUCLEOTIDE SEQUENCE [LARGE SCALE GENOMIC DNA]</scope>
    <source>
        <strain evidence="2 3">CCM 8626</strain>
    </source>
</reference>
<feature type="domain" description="Cyanophage baseplate Pam3 plug gp18" evidence="1">
    <location>
        <begin position="15"/>
        <end position="106"/>
    </location>
</feature>